<feature type="compositionally biased region" description="Low complexity" evidence="1">
    <location>
        <begin position="120"/>
        <end position="129"/>
    </location>
</feature>
<organism evidence="2 3">
    <name type="scientific">Pelobates cultripes</name>
    <name type="common">Western spadefoot toad</name>
    <dbReference type="NCBI Taxonomy" id="61616"/>
    <lineage>
        <taxon>Eukaryota</taxon>
        <taxon>Metazoa</taxon>
        <taxon>Chordata</taxon>
        <taxon>Craniata</taxon>
        <taxon>Vertebrata</taxon>
        <taxon>Euteleostomi</taxon>
        <taxon>Amphibia</taxon>
        <taxon>Batrachia</taxon>
        <taxon>Anura</taxon>
        <taxon>Pelobatoidea</taxon>
        <taxon>Pelobatidae</taxon>
        <taxon>Pelobates</taxon>
    </lineage>
</organism>
<feature type="compositionally biased region" description="Polar residues" evidence="1">
    <location>
        <begin position="169"/>
        <end position="183"/>
    </location>
</feature>
<feature type="region of interest" description="Disordered" evidence="1">
    <location>
        <begin position="1"/>
        <end position="24"/>
    </location>
</feature>
<evidence type="ECO:0000313" key="3">
    <source>
        <dbReference type="Proteomes" id="UP001295444"/>
    </source>
</evidence>
<feature type="compositionally biased region" description="Basic residues" evidence="1">
    <location>
        <begin position="149"/>
        <end position="165"/>
    </location>
</feature>
<reference evidence="2" key="1">
    <citation type="submission" date="2022-03" db="EMBL/GenBank/DDBJ databases">
        <authorList>
            <person name="Alioto T."/>
            <person name="Alioto T."/>
            <person name="Gomez Garrido J."/>
        </authorList>
    </citation>
    <scope>NUCLEOTIDE SEQUENCE</scope>
</reference>
<sequence length="238" mass="25585">MGPTTATTGLIGCKGAGEAADHPARSSLKANFQPAEDHPRAFLPPPPPAGVIPTPATDPPLTFMSQGPHASGVINSKMAAATCQPASMGTGGELIMDTMVKLDEILNAFWARISERALTKATAKRTTPAFTHLSPSDPKGGGRINAARGSRKRYRQRNRRRKQQRRACPTTSTRTQIKPQQPRSRPEAPYPAGQGRLPDKIQIHHHNSDTWYLTTAMPLKSQEAGALGDCIFQPKGIG</sequence>
<protein>
    <submittedName>
        <fullName evidence="2">Uncharacterized protein</fullName>
    </submittedName>
</protein>
<keyword evidence="3" id="KW-1185">Reference proteome</keyword>
<dbReference type="AlphaFoldDB" id="A0AAD1R0A0"/>
<name>A0AAD1R0A0_PELCU</name>
<proteinExistence type="predicted"/>
<evidence type="ECO:0000313" key="2">
    <source>
        <dbReference type="EMBL" id="CAH2221325.1"/>
    </source>
</evidence>
<gene>
    <name evidence="2" type="ORF">PECUL_23A059235</name>
</gene>
<accession>A0AAD1R0A0</accession>
<dbReference type="EMBL" id="OW240912">
    <property type="protein sequence ID" value="CAH2221325.1"/>
    <property type="molecule type" value="Genomic_DNA"/>
</dbReference>
<dbReference type="Proteomes" id="UP001295444">
    <property type="component" value="Chromosome 01"/>
</dbReference>
<feature type="region of interest" description="Disordered" evidence="1">
    <location>
        <begin position="120"/>
        <end position="198"/>
    </location>
</feature>
<evidence type="ECO:0000256" key="1">
    <source>
        <dbReference type="SAM" id="MobiDB-lite"/>
    </source>
</evidence>